<keyword evidence="6" id="KW-1133">Transmembrane helix</keyword>
<accession>A0A3P8EBD2</accession>
<evidence type="ECO:0000256" key="2">
    <source>
        <dbReference type="ARBA" id="ARBA00007193"/>
    </source>
</evidence>
<evidence type="ECO:0000256" key="7">
    <source>
        <dbReference type="ARBA" id="ARBA00023053"/>
    </source>
</evidence>
<evidence type="ECO:0000313" key="15">
    <source>
        <dbReference type="Proteomes" id="UP000050761"/>
    </source>
</evidence>
<evidence type="ECO:0000256" key="1">
    <source>
        <dbReference type="ARBA" id="ARBA00004141"/>
    </source>
</evidence>
<evidence type="ECO:0000256" key="13">
    <source>
        <dbReference type="RuleBase" id="RU000679"/>
    </source>
</evidence>
<evidence type="ECO:0000313" key="14">
    <source>
        <dbReference type="EMBL" id="VDP61342.1"/>
    </source>
</evidence>
<keyword evidence="15" id="KW-1185">Reference proteome</keyword>
<keyword evidence="8 13" id="KW-0406">Ion transport</keyword>
<dbReference type="PRINTS" id="PR01078">
    <property type="entry name" value="AMINACHANNEL"/>
</dbReference>
<dbReference type="WBParaSite" id="HPBE_0002715201-mRNA-1">
    <property type="protein sequence ID" value="HPBE_0002715201-mRNA-1"/>
    <property type="gene ID" value="HPBE_0002715201"/>
</dbReference>
<organism evidence="15 16">
    <name type="scientific">Heligmosomoides polygyrus</name>
    <name type="common">Parasitic roundworm</name>
    <dbReference type="NCBI Taxonomy" id="6339"/>
    <lineage>
        <taxon>Eukaryota</taxon>
        <taxon>Metazoa</taxon>
        <taxon>Ecdysozoa</taxon>
        <taxon>Nematoda</taxon>
        <taxon>Chromadorea</taxon>
        <taxon>Rhabditida</taxon>
        <taxon>Rhabditina</taxon>
        <taxon>Rhabditomorpha</taxon>
        <taxon>Strongyloidea</taxon>
        <taxon>Heligmosomidae</taxon>
        <taxon>Heligmosomoides</taxon>
    </lineage>
</organism>
<dbReference type="InterPro" id="IPR001873">
    <property type="entry name" value="ENaC"/>
</dbReference>
<keyword evidence="7" id="KW-0915">Sodium</keyword>
<dbReference type="GO" id="GO:0005886">
    <property type="term" value="C:plasma membrane"/>
    <property type="evidence" value="ECO:0007669"/>
    <property type="project" value="TreeGrafter"/>
</dbReference>
<accession>A0A183GWT2</accession>
<proteinExistence type="inferred from homology"/>
<dbReference type="Gene3D" id="1.10.287.820">
    <property type="entry name" value="Acid-sensing ion channel domain"/>
    <property type="match status" value="1"/>
</dbReference>
<reference evidence="14 15" key="1">
    <citation type="submission" date="2018-11" db="EMBL/GenBank/DDBJ databases">
        <authorList>
            <consortium name="Pathogen Informatics"/>
        </authorList>
    </citation>
    <scope>NUCLEOTIDE SEQUENCE [LARGE SCALE GENOMIC DNA]</scope>
</reference>
<evidence type="ECO:0000256" key="12">
    <source>
        <dbReference type="ARBA" id="ARBA00023303"/>
    </source>
</evidence>
<keyword evidence="5 13" id="KW-0812">Transmembrane</keyword>
<sequence length="109" mass="12459">MVQHSSPMLQKVLKRLDAPYGSCSDTFRPDPYIYEEHYSPEGCHRNCFQLKVLQQCGCGDPRFPLPNGDERPFCSAKSVADRKELLHYPSRDLLNYGGAFSIQDSAYRI</sequence>
<reference evidence="16" key="2">
    <citation type="submission" date="2019-09" db="UniProtKB">
        <authorList>
            <consortium name="WormBaseParasite"/>
        </authorList>
    </citation>
    <scope>IDENTIFICATION</scope>
</reference>
<keyword evidence="11 13" id="KW-0739">Sodium transport</keyword>
<dbReference type="Pfam" id="PF00858">
    <property type="entry name" value="ASC"/>
    <property type="match status" value="1"/>
</dbReference>
<dbReference type="GO" id="GO:0015280">
    <property type="term" value="F:ligand-gated sodium channel activity"/>
    <property type="evidence" value="ECO:0007669"/>
    <property type="project" value="TreeGrafter"/>
</dbReference>
<name>A0A183GWT2_HELPZ</name>
<evidence type="ECO:0000256" key="5">
    <source>
        <dbReference type="ARBA" id="ARBA00022692"/>
    </source>
</evidence>
<dbReference type="PANTHER" id="PTHR11690:SF242">
    <property type="entry name" value="DEGENERIN UNC-8"/>
    <property type="match status" value="1"/>
</dbReference>
<dbReference type="InterPro" id="IPR020903">
    <property type="entry name" value="ENaC_CS"/>
</dbReference>
<keyword evidence="3 13" id="KW-0813">Transport</keyword>
<dbReference type="Proteomes" id="UP000050761">
    <property type="component" value="Unassembled WGS sequence"/>
</dbReference>
<dbReference type="PROSITE" id="PS01206">
    <property type="entry name" value="ASC"/>
    <property type="match status" value="1"/>
</dbReference>
<comment type="similarity">
    <text evidence="2 13">Belongs to the amiloride-sensitive sodium channel (TC 1.A.6) family.</text>
</comment>
<protein>
    <submittedName>
        <fullName evidence="16">Amiloride-sensitive sodium channel</fullName>
    </submittedName>
</protein>
<comment type="subcellular location">
    <subcellularLocation>
        <location evidence="1">Membrane</location>
        <topology evidence="1">Multi-pass membrane protein</topology>
    </subcellularLocation>
</comment>
<evidence type="ECO:0000256" key="4">
    <source>
        <dbReference type="ARBA" id="ARBA00022461"/>
    </source>
</evidence>
<keyword evidence="4 13" id="KW-0894">Sodium channel</keyword>
<dbReference type="EMBL" id="UZAH01042191">
    <property type="protein sequence ID" value="VDP61342.1"/>
    <property type="molecule type" value="Genomic_DNA"/>
</dbReference>
<dbReference type="PANTHER" id="PTHR11690">
    <property type="entry name" value="AMILORIDE-SENSITIVE SODIUM CHANNEL-RELATED"/>
    <property type="match status" value="1"/>
</dbReference>
<keyword evidence="12 13" id="KW-0407">Ion channel</keyword>
<evidence type="ECO:0000256" key="9">
    <source>
        <dbReference type="ARBA" id="ARBA00023136"/>
    </source>
</evidence>
<keyword evidence="10" id="KW-0325">Glycoprotein</keyword>
<gene>
    <name evidence="14" type="ORF">HPBE_LOCUS27151</name>
</gene>
<evidence type="ECO:0000313" key="16">
    <source>
        <dbReference type="WBParaSite" id="HPBE_0002715201-mRNA-1"/>
    </source>
</evidence>
<evidence type="ECO:0000256" key="8">
    <source>
        <dbReference type="ARBA" id="ARBA00023065"/>
    </source>
</evidence>
<evidence type="ECO:0000256" key="3">
    <source>
        <dbReference type="ARBA" id="ARBA00022448"/>
    </source>
</evidence>
<evidence type="ECO:0000256" key="11">
    <source>
        <dbReference type="ARBA" id="ARBA00023201"/>
    </source>
</evidence>
<dbReference type="OrthoDB" id="6502088at2759"/>
<evidence type="ECO:0000256" key="6">
    <source>
        <dbReference type="ARBA" id="ARBA00022989"/>
    </source>
</evidence>
<dbReference type="AlphaFoldDB" id="A0A183GWT2"/>
<keyword evidence="9" id="KW-0472">Membrane</keyword>
<evidence type="ECO:0000256" key="10">
    <source>
        <dbReference type="ARBA" id="ARBA00023180"/>
    </source>
</evidence>